<protein>
    <submittedName>
        <fullName evidence="2">Uncharacterized protein</fullName>
    </submittedName>
</protein>
<evidence type="ECO:0000256" key="1">
    <source>
        <dbReference type="SAM" id="MobiDB-lite"/>
    </source>
</evidence>
<feature type="region of interest" description="Disordered" evidence="1">
    <location>
        <begin position="280"/>
        <end position="299"/>
    </location>
</feature>
<name>A0AAD7FEY1_9AGAR</name>
<dbReference type="Proteomes" id="UP001221142">
    <property type="component" value="Unassembled WGS sequence"/>
</dbReference>
<proteinExistence type="predicted"/>
<comment type="caution">
    <text evidence="2">The sequence shown here is derived from an EMBL/GenBank/DDBJ whole genome shotgun (WGS) entry which is preliminary data.</text>
</comment>
<evidence type="ECO:0000313" key="3">
    <source>
        <dbReference type="Proteomes" id="UP001221142"/>
    </source>
</evidence>
<feature type="compositionally biased region" description="Polar residues" evidence="1">
    <location>
        <begin position="189"/>
        <end position="202"/>
    </location>
</feature>
<reference evidence="2" key="1">
    <citation type="submission" date="2023-03" db="EMBL/GenBank/DDBJ databases">
        <title>Massive genome expansion in bonnet fungi (Mycena s.s.) driven by repeated elements and novel gene families across ecological guilds.</title>
        <authorList>
            <consortium name="Lawrence Berkeley National Laboratory"/>
            <person name="Harder C.B."/>
            <person name="Miyauchi S."/>
            <person name="Viragh M."/>
            <person name="Kuo A."/>
            <person name="Thoen E."/>
            <person name="Andreopoulos B."/>
            <person name="Lu D."/>
            <person name="Skrede I."/>
            <person name="Drula E."/>
            <person name="Henrissat B."/>
            <person name="Morin E."/>
            <person name="Kohler A."/>
            <person name="Barry K."/>
            <person name="LaButti K."/>
            <person name="Morin E."/>
            <person name="Salamov A."/>
            <person name="Lipzen A."/>
            <person name="Mereny Z."/>
            <person name="Hegedus B."/>
            <person name="Baldrian P."/>
            <person name="Stursova M."/>
            <person name="Weitz H."/>
            <person name="Taylor A."/>
            <person name="Grigoriev I.V."/>
            <person name="Nagy L.G."/>
            <person name="Martin F."/>
            <person name="Kauserud H."/>
        </authorList>
    </citation>
    <scope>NUCLEOTIDE SEQUENCE</scope>
    <source>
        <strain evidence="2">9284</strain>
    </source>
</reference>
<feature type="region of interest" description="Disordered" evidence="1">
    <location>
        <begin position="34"/>
        <end position="115"/>
    </location>
</feature>
<dbReference type="EMBL" id="JARKIF010000023">
    <property type="protein sequence ID" value="KAJ7616031.1"/>
    <property type="molecule type" value="Genomic_DNA"/>
</dbReference>
<evidence type="ECO:0000313" key="2">
    <source>
        <dbReference type="EMBL" id="KAJ7616031.1"/>
    </source>
</evidence>
<organism evidence="2 3">
    <name type="scientific">Roridomyces roridus</name>
    <dbReference type="NCBI Taxonomy" id="1738132"/>
    <lineage>
        <taxon>Eukaryota</taxon>
        <taxon>Fungi</taxon>
        <taxon>Dikarya</taxon>
        <taxon>Basidiomycota</taxon>
        <taxon>Agaricomycotina</taxon>
        <taxon>Agaricomycetes</taxon>
        <taxon>Agaricomycetidae</taxon>
        <taxon>Agaricales</taxon>
        <taxon>Marasmiineae</taxon>
        <taxon>Mycenaceae</taxon>
        <taxon>Roridomyces</taxon>
    </lineage>
</organism>
<dbReference type="AlphaFoldDB" id="A0AAD7FEY1"/>
<accession>A0AAD7FEY1</accession>
<sequence>MERDVTRWACPSGYAHHSPPWLCPPPGTYLGPTSQADVKPKTPPNQRGVHVRPHTVTPAPRARRACGWRGPSVAGNKPGVVHMRGENSIRPRHGSFRNEKGSGGKWAVTSQRKGTDMRRELSTRVLEMWIRGPQVVVQTFETVCWMEELVKECGGQPAVVLSPVEVWKSFGTPVKPPSAWVEAVTAAENSSPFSNPIHTTAASAPLNADKAGPSTPPPSRTQFNCAHRESSLAFGDTSRSGDAGRGGDYHSGSDVGSEDEYELNVDTEDALEYDESQCETMGADTQASANDNDTEGEDDKHFSPLVAVLLPATPVAALLPATILHSVRSPVFDVLACGERDLERGLRGGKRSGDVLHQQLAEALKLE</sequence>
<gene>
    <name evidence="2" type="ORF">FB45DRAFT_873315</name>
</gene>
<keyword evidence="3" id="KW-1185">Reference proteome</keyword>
<feature type="region of interest" description="Disordered" evidence="1">
    <location>
        <begin position="189"/>
        <end position="264"/>
    </location>
</feature>